<dbReference type="PANTHER" id="PTHR21567:SF62">
    <property type="entry name" value="ARM REPEAT SUPERFAMILY PROTEIN"/>
    <property type="match status" value="1"/>
</dbReference>
<dbReference type="GO" id="GO:0005881">
    <property type="term" value="C:cytoplasmic microtubule"/>
    <property type="evidence" value="ECO:0007669"/>
    <property type="project" value="TreeGrafter"/>
</dbReference>
<dbReference type="Pfam" id="PF12348">
    <property type="entry name" value="CLASP_N"/>
    <property type="match status" value="1"/>
</dbReference>
<dbReference type="Gene3D" id="1.25.10.10">
    <property type="entry name" value="Leucine-rich Repeat Variant"/>
    <property type="match status" value="1"/>
</dbReference>
<proteinExistence type="predicted"/>
<reference evidence="2" key="2">
    <citation type="submission" date="2022-01" db="EMBL/GenBank/DDBJ databases">
        <authorList>
            <person name="Hirooka S."/>
            <person name="Miyagishima S.Y."/>
        </authorList>
    </citation>
    <scope>NUCLEOTIDE SEQUENCE</scope>
    <source>
        <strain evidence="2">NBRC 102759</strain>
    </source>
</reference>
<dbReference type="InterPro" id="IPR016024">
    <property type="entry name" value="ARM-type_fold"/>
</dbReference>
<dbReference type="SUPFAM" id="SSF48371">
    <property type="entry name" value="ARM repeat"/>
    <property type="match status" value="1"/>
</dbReference>
<comment type="caution">
    <text evidence="2">The sequence shown here is derived from an EMBL/GenBank/DDBJ whole genome shotgun (WGS) entry which is preliminary data.</text>
</comment>
<dbReference type="AlphaFoldDB" id="A0A9C7UTM2"/>
<reference evidence="2" key="1">
    <citation type="journal article" date="2022" name="Proc. Natl. Acad. Sci. U.S.A.">
        <title>Life cycle and functional genomics of the unicellular red alga Galdieria for elucidating algal and plant evolution and industrial use.</title>
        <authorList>
            <person name="Hirooka S."/>
            <person name="Itabashi T."/>
            <person name="Ichinose T.M."/>
            <person name="Onuma R."/>
            <person name="Fujiwara T."/>
            <person name="Yamashita S."/>
            <person name="Jong L.W."/>
            <person name="Tomita R."/>
            <person name="Iwane A.H."/>
            <person name="Miyagishima S.Y."/>
        </authorList>
    </citation>
    <scope>NUCLEOTIDE SEQUENCE</scope>
    <source>
        <strain evidence="2">NBRC 102759</strain>
    </source>
</reference>
<evidence type="ECO:0000313" key="2">
    <source>
        <dbReference type="EMBL" id="GJQ15429.1"/>
    </source>
</evidence>
<dbReference type="OrthoDB" id="46159at2759"/>
<evidence type="ECO:0000313" key="3">
    <source>
        <dbReference type="Proteomes" id="UP001061958"/>
    </source>
</evidence>
<organism evidence="2 3">
    <name type="scientific">Galdieria partita</name>
    <dbReference type="NCBI Taxonomy" id="83374"/>
    <lineage>
        <taxon>Eukaryota</taxon>
        <taxon>Rhodophyta</taxon>
        <taxon>Bangiophyceae</taxon>
        <taxon>Galdieriales</taxon>
        <taxon>Galdieriaceae</taxon>
        <taxon>Galdieria</taxon>
    </lineage>
</organism>
<sequence>MEEYPLGGQSNYKNSMDDSILLWLQQEDSGVIATCEKSINGISTNTLLAQLKQALSQVQQIAQKIQQSYYSTEVEKNLAKTCLEWLDRIREQENQEPNNGSLHPVAPLQRAKELSIQRANRGLALHLDSLLSIPCPTLAEESSSSMPRDSSCESNLDWSTLSRELTEFQKAVSSPKLSVEVIKESKDTQVNETIDSNKASHAFLDSPTLSTRSVQSHCGYQRTHSITTERSERNHIQTCPPHPNYFQENSSFRNNFSLHGGLALTRRLSFTSSRIRNEENNITQLPTVEPLFVETKKELRYWMNWINQNIHMEEEWEKRVLALRKIRSLLLGGAAGNEMMSEFLKNIRWAIQKNINDRRSIVVRETCETIQLLSIHVDSNTFDVLFQQFFDPLCRNCVNTIFVIASCADQCIRECIKNSLCLSFLLKFIQATESLHGVLRQKGFEWTALTLQQVTLQQLQFVHKPSRETYWVKLKRAVEKGTRDKLQQVREEARKCENWIKMIQNLDA</sequence>
<keyword evidence="3" id="KW-1185">Reference proteome</keyword>
<name>A0A9C7UTM2_9RHOD</name>
<dbReference type="GO" id="GO:0000226">
    <property type="term" value="P:microtubule cytoskeleton organization"/>
    <property type="evidence" value="ECO:0007669"/>
    <property type="project" value="TreeGrafter"/>
</dbReference>
<gene>
    <name evidence="2" type="ORF">GpartN1_g7220.t1</name>
</gene>
<dbReference type="GO" id="GO:0008017">
    <property type="term" value="F:microtubule binding"/>
    <property type="evidence" value="ECO:0007669"/>
    <property type="project" value="TreeGrafter"/>
</dbReference>
<dbReference type="InterPro" id="IPR024395">
    <property type="entry name" value="CLASP_N_dom"/>
</dbReference>
<dbReference type="Proteomes" id="UP001061958">
    <property type="component" value="Unassembled WGS sequence"/>
</dbReference>
<feature type="domain" description="CLASP N-terminal" evidence="1">
    <location>
        <begin position="312"/>
        <end position="496"/>
    </location>
</feature>
<protein>
    <recommendedName>
        <fullName evidence="1">CLASP N-terminal domain-containing protein</fullName>
    </recommendedName>
</protein>
<evidence type="ECO:0000259" key="1">
    <source>
        <dbReference type="Pfam" id="PF12348"/>
    </source>
</evidence>
<dbReference type="PANTHER" id="PTHR21567">
    <property type="entry name" value="CLASP"/>
    <property type="match status" value="1"/>
</dbReference>
<dbReference type="EMBL" id="BQMJ01000069">
    <property type="protein sequence ID" value="GJQ15429.1"/>
    <property type="molecule type" value="Genomic_DNA"/>
</dbReference>
<accession>A0A9C7UTM2</accession>
<dbReference type="InterPro" id="IPR011989">
    <property type="entry name" value="ARM-like"/>
</dbReference>